<gene>
    <name evidence="6" type="ORF">FPY71_13950</name>
</gene>
<evidence type="ECO:0000259" key="4">
    <source>
        <dbReference type="PROSITE" id="PS51071"/>
    </source>
</evidence>
<dbReference type="SUPFAM" id="SSF46689">
    <property type="entry name" value="Homeodomain-like"/>
    <property type="match status" value="1"/>
</dbReference>
<dbReference type="Proteomes" id="UP000324738">
    <property type="component" value="Unassembled WGS sequence"/>
</dbReference>
<dbReference type="GO" id="GO:0003677">
    <property type="term" value="F:DNA binding"/>
    <property type="evidence" value="ECO:0007669"/>
    <property type="project" value="UniProtKB-KW"/>
</dbReference>
<dbReference type="InterPro" id="IPR000281">
    <property type="entry name" value="HTH_RpiR"/>
</dbReference>
<dbReference type="InterPro" id="IPR035472">
    <property type="entry name" value="RpiR-like_SIS"/>
</dbReference>
<dbReference type="RefSeq" id="WP_149300906.1">
    <property type="nucleotide sequence ID" value="NZ_VTWH01000003.1"/>
</dbReference>
<evidence type="ECO:0000313" key="6">
    <source>
        <dbReference type="EMBL" id="KAA0969621.1"/>
    </source>
</evidence>
<feature type="domain" description="SIS" evidence="5">
    <location>
        <begin position="126"/>
        <end position="267"/>
    </location>
</feature>
<evidence type="ECO:0000256" key="3">
    <source>
        <dbReference type="ARBA" id="ARBA00023163"/>
    </source>
</evidence>
<dbReference type="Pfam" id="PF01418">
    <property type="entry name" value="HTH_6"/>
    <property type="match status" value="1"/>
</dbReference>
<keyword evidence="2" id="KW-0238">DNA-binding</keyword>
<dbReference type="GO" id="GO:0003700">
    <property type="term" value="F:DNA-binding transcription factor activity"/>
    <property type="evidence" value="ECO:0007669"/>
    <property type="project" value="InterPro"/>
</dbReference>
<proteinExistence type="predicted"/>
<sequence length="294" mass="32236">MRVPVSILDRIRDGLRSFSKAEHRVAEVILRDSDTVSRLAIKDLAAAAQTSEPTVMRFVRRLGCDGFPDFKRRLSQDVAIASMFVFSDDDAPPQKPDDVAFKVYDTAAQALAYAYAQRDSAALEKAANAIDTAERVFCMGVGGSSANLAAEAENRLFRYDVHVSTIVDPYRQRMAAGLCTAKDVLVIFSVTGRPASLVDSAEAARANGATVITITRPQSDLAAMCTVLLPLDIPDHERHVQIPHRSRYGQLFVLDCLTTMVATRRLEKSAPKLRRLRAMLIAHHGPTSQQPIGD</sequence>
<keyword evidence="1" id="KW-0805">Transcription regulation</keyword>
<dbReference type="PANTHER" id="PTHR30514:SF1">
    <property type="entry name" value="HTH-TYPE TRANSCRIPTIONAL REGULATOR HEXR-RELATED"/>
    <property type="match status" value="1"/>
</dbReference>
<dbReference type="PROSITE" id="PS51071">
    <property type="entry name" value="HTH_RPIR"/>
    <property type="match status" value="1"/>
</dbReference>
<organism evidence="6 7">
    <name type="scientific">Aureimonas fodinaquatilis</name>
    <dbReference type="NCBI Taxonomy" id="2565783"/>
    <lineage>
        <taxon>Bacteria</taxon>
        <taxon>Pseudomonadati</taxon>
        <taxon>Pseudomonadota</taxon>
        <taxon>Alphaproteobacteria</taxon>
        <taxon>Hyphomicrobiales</taxon>
        <taxon>Aurantimonadaceae</taxon>
        <taxon>Aureimonas</taxon>
    </lineage>
</organism>
<dbReference type="InterPro" id="IPR001347">
    <property type="entry name" value="SIS_dom"/>
</dbReference>
<dbReference type="Gene3D" id="1.10.10.10">
    <property type="entry name" value="Winged helix-like DNA-binding domain superfamily/Winged helix DNA-binding domain"/>
    <property type="match status" value="1"/>
</dbReference>
<dbReference type="Gene3D" id="3.40.50.10490">
    <property type="entry name" value="Glucose-6-phosphate isomerase like protein, domain 1"/>
    <property type="match status" value="1"/>
</dbReference>
<accession>A0A5B0DV02</accession>
<feature type="domain" description="HTH rpiR-type" evidence="4">
    <location>
        <begin position="5"/>
        <end position="81"/>
    </location>
</feature>
<comment type="caution">
    <text evidence="6">The sequence shown here is derived from an EMBL/GenBank/DDBJ whole genome shotgun (WGS) entry which is preliminary data.</text>
</comment>
<dbReference type="InterPro" id="IPR046348">
    <property type="entry name" value="SIS_dom_sf"/>
</dbReference>
<dbReference type="GO" id="GO:0097367">
    <property type="term" value="F:carbohydrate derivative binding"/>
    <property type="evidence" value="ECO:0007669"/>
    <property type="project" value="InterPro"/>
</dbReference>
<keyword evidence="7" id="KW-1185">Reference proteome</keyword>
<dbReference type="PROSITE" id="PS51464">
    <property type="entry name" value="SIS"/>
    <property type="match status" value="1"/>
</dbReference>
<dbReference type="EMBL" id="VTWH01000003">
    <property type="protein sequence ID" value="KAA0969621.1"/>
    <property type="molecule type" value="Genomic_DNA"/>
</dbReference>
<evidence type="ECO:0000256" key="1">
    <source>
        <dbReference type="ARBA" id="ARBA00023015"/>
    </source>
</evidence>
<dbReference type="InterPro" id="IPR036388">
    <property type="entry name" value="WH-like_DNA-bd_sf"/>
</dbReference>
<keyword evidence="3" id="KW-0804">Transcription</keyword>
<protein>
    <submittedName>
        <fullName evidence="6">MurR/RpiR family transcriptional regulator</fullName>
    </submittedName>
</protein>
<evidence type="ECO:0000313" key="7">
    <source>
        <dbReference type="Proteomes" id="UP000324738"/>
    </source>
</evidence>
<name>A0A5B0DV02_9HYPH</name>
<dbReference type="InterPro" id="IPR047640">
    <property type="entry name" value="RpiR-like"/>
</dbReference>
<dbReference type="PANTHER" id="PTHR30514">
    <property type="entry name" value="GLUCOKINASE"/>
    <property type="match status" value="1"/>
</dbReference>
<dbReference type="OrthoDB" id="8582409at2"/>
<dbReference type="GO" id="GO:1901135">
    <property type="term" value="P:carbohydrate derivative metabolic process"/>
    <property type="evidence" value="ECO:0007669"/>
    <property type="project" value="InterPro"/>
</dbReference>
<evidence type="ECO:0000256" key="2">
    <source>
        <dbReference type="ARBA" id="ARBA00023125"/>
    </source>
</evidence>
<dbReference type="CDD" id="cd05013">
    <property type="entry name" value="SIS_RpiR"/>
    <property type="match status" value="1"/>
</dbReference>
<dbReference type="Pfam" id="PF01380">
    <property type="entry name" value="SIS"/>
    <property type="match status" value="1"/>
</dbReference>
<dbReference type="AlphaFoldDB" id="A0A5B0DV02"/>
<evidence type="ECO:0000259" key="5">
    <source>
        <dbReference type="PROSITE" id="PS51464"/>
    </source>
</evidence>
<reference evidence="6 7" key="1">
    <citation type="submission" date="2019-08" db="EMBL/GenBank/DDBJ databases">
        <title>Aureimonas fodiniaquatilis sp. nov., isolated from a coal mine wastewater.</title>
        <authorList>
            <person name="Kim W."/>
        </authorList>
    </citation>
    <scope>NUCLEOTIDE SEQUENCE [LARGE SCALE GENOMIC DNA]</scope>
    <source>
        <strain evidence="6 7">CAU 1482</strain>
    </source>
</reference>
<dbReference type="InterPro" id="IPR009057">
    <property type="entry name" value="Homeodomain-like_sf"/>
</dbReference>
<dbReference type="SUPFAM" id="SSF53697">
    <property type="entry name" value="SIS domain"/>
    <property type="match status" value="1"/>
</dbReference>